<dbReference type="KEGG" id="paa:Paes_1456"/>
<dbReference type="AlphaFoldDB" id="B4S8T9"/>
<feature type="chain" id="PRO_5002825782" evidence="5">
    <location>
        <begin position="22"/>
        <end position="184"/>
    </location>
</feature>
<evidence type="ECO:0000256" key="1">
    <source>
        <dbReference type="ARBA" id="ARBA00022722"/>
    </source>
</evidence>
<dbReference type="Gene3D" id="2.40.50.90">
    <property type="match status" value="1"/>
</dbReference>
<evidence type="ECO:0000313" key="7">
    <source>
        <dbReference type="EMBL" id="ACF46476.1"/>
    </source>
</evidence>
<feature type="region of interest" description="Disordered" evidence="4">
    <location>
        <begin position="140"/>
        <end position="184"/>
    </location>
</feature>
<evidence type="ECO:0000256" key="5">
    <source>
        <dbReference type="SAM" id="SignalP"/>
    </source>
</evidence>
<gene>
    <name evidence="7" type="ordered locus">Paes_1456</name>
</gene>
<dbReference type="PROSITE" id="PS50830">
    <property type="entry name" value="TNASE_3"/>
    <property type="match status" value="1"/>
</dbReference>
<evidence type="ECO:0000256" key="4">
    <source>
        <dbReference type="SAM" id="MobiDB-lite"/>
    </source>
</evidence>
<keyword evidence="5" id="KW-0732">Signal</keyword>
<organism evidence="7 8">
    <name type="scientific">Prosthecochloris aestuarii (strain DSM 271 / SK 413)</name>
    <dbReference type="NCBI Taxonomy" id="290512"/>
    <lineage>
        <taxon>Bacteria</taxon>
        <taxon>Pseudomonadati</taxon>
        <taxon>Chlorobiota</taxon>
        <taxon>Chlorobiia</taxon>
        <taxon>Chlorobiales</taxon>
        <taxon>Chlorobiaceae</taxon>
        <taxon>Prosthecochloris</taxon>
    </lineage>
</organism>
<proteinExistence type="predicted"/>
<dbReference type="InterPro" id="IPR016071">
    <property type="entry name" value="Staphylococal_nuclease_OB-fold"/>
</dbReference>
<dbReference type="GO" id="GO:0004519">
    <property type="term" value="F:endonuclease activity"/>
    <property type="evidence" value="ECO:0007669"/>
    <property type="project" value="UniProtKB-KW"/>
</dbReference>
<keyword evidence="8" id="KW-1185">Reference proteome</keyword>
<feature type="domain" description="TNase-like" evidence="6">
    <location>
        <begin position="28"/>
        <end position="148"/>
    </location>
</feature>
<keyword evidence="1" id="KW-0540">Nuclease</keyword>
<dbReference type="PANTHER" id="PTHR12302:SF3">
    <property type="entry name" value="SERINE_THREONINE-PROTEIN KINASE 31"/>
    <property type="match status" value="1"/>
</dbReference>
<evidence type="ECO:0000256" key="3">
    <source>
        <dbReference type="ARBA" id="ARBA00022801"/>
    </source>
</evidence>
<feature type="signal peptide" evidence="5">
    <location>
        <begin position="1"/>
        <end position="21"/>
    </location>
</feature>
<dbReference type="EMBL" id="CP001108">
    <property type="protein sequence ID" value="ACF46476.1"/>
    <property type="molecule type" value="Genomic_DNA"/>
</dbReference>
<reference evidence="7" key="1">
    <citation type="submission" date="2008-06" db="EMBL/GenBank/DDBJ databases">
        <title>Complete sequence of chromosome of Prosthecochloris aestuarii DSM 271.</title>
        <authorList>
            <consortium name="US DOE Joint Genome Institute"/>
            <person name="Lucas S."/>
            <person name="Copeland A."/>
            <person name="Lapidus A."/>
            <person name="Glavina del Rio T."/>
            <person name="Dalin E."/>
            <person name="Tice H."/>
            <person name="Bruce D."/>
            <person name="Goodwin L."/>
            <person name="Pitluck S."/>
            <person name="Schmutz J."/>
            <person name="Larimer F."/>
            <person name="Land M."/>
            <person name="Hauser L."/>
            <person name="Kyrpides N."/>
            <person name="Anderson I."/>
            <person name="Liu Z."/>
            <person name="Li T."/>
            <person name="Zhao F."/>
            <person name="Overmann J."/>
            <person name="Bryant D.A."/>
            <person name="Richardson P."/>
        </authorList>
    </citation>
    <scope>NUCLEOTIDE SEQUENCE [LARGE SCALE GENOMIC DNA]</scope>
    <source>
        <strain evidence="7">DSM 271</strain>
    </source>
</reference>
<accession>B4S8T9</accession>
<dbReference type="HOGENOM" id="CLU_046484_7_3_10"/>
<dbReference type="GO" id="GO:0016787">
    <property type="term" value="F:hydrolase activity"/>
    <property type="evidence" value="ECO:0007669"/>
    <property type="project" value="UniProtKB-KW"/>
</dbReference>
<dbReference type="RefSeq" id="WP_012506009.1">
    <property type="nucleotide sequence ID" value="NC_011059.1"/>
</dbReference>
<dbReference type="InterPro" id="IPR035437">
    <property type="entry name" value="SNase_OB-fold_sf"/>
</dbReference>
<keyword evidence="3" id="KW-0378">Hydrolase</keyword>
<evidence type="ECO:0000256" key="2">
    <source>
        <dbReference type="ARBA" id="ARBA00022759"/>
    </source>
</evidence>
<evidence type="ECO:0000313" key="8">
    <source>
        <dbReference type="Proteomes" id="UP000002725"/>
    </source>
</evidence>
<sequence>MKASRYVASAVVVLISSFATYFYTTNLDTSEWEVVTIADGDSFTLSKNNRKETFRLYGIDCPEKTQPFAGKARTFTTTMLNEGAIRVKAVEKDTYGRTIAWVYSDTLCLNEALLENGLAWHYTYFSSDAELAALEKQARDHKSGLWSEPDPVPPWEFRHRKKQRNSDSRSSAKTPDLSGADGQL</sequence>
<name>B4S8T9_PROA2</name>
<dbReference type="PANTHER" id="PTHR12302">
    <property type="entry name" value="EBNA2 BINDING PROTEIN P100"/>
    <property type="match status" value="1"/>
</dbReference>
<dbReference type="Proteomes" id="UP000002725">
    <property type="component" value="Chromosome"/>
</dbReference>
<dbReference type="STRING" id="290512.Paes_1456"/>
<dbReference type="eggNOG" id="COG1525">
    <property type="taxonomic scope" value="Bacteria"/>
</dbReference>
<dbReference type="SUPFAM" id="SSF50199">
    <property type="entry name" value="Staphylococcal nuclease"/>
    <property type="match status" value="1"/>
</dbReference>
<evidence type="ECO:0000259" key="6">
    <source>
        <dbReference type="PROSITE" id="PS50830"/>
    </source>
</evidence>
<dbReference type="SMART" id="SM00318">
    <property type="entry name" value="SNc"/>
    <property type="match status" value="1"/>
</dbReference>
<protein>
    <submittedName>
        <fullName evidence="7">Nuclease (SNase domain protein)</fullName>
    </submittedName>
</protein>
<keyword evidence="2" id="KW-0255">Endonuclease</keyword>
<dbReference type="Pfam" id="PF00565">
    <property type="entry name" value="SNase"/>
    <property type="match status" value="1"/>
</dbReference>